<dbReference type="GeneID" id="98911046"/>
<accession>H1D0Z3</accession>
<keyword evidence="2" id="KW-1185">Reference proteome</keyword>
<protein>
    <submittedName>
        <fullName evidence="1">Uncharacterized protein</fullName>
    </submittedName>
</protein>
<dbReference type="HOGENOM" id="CLU_2787149_0_0_9"/>
<dbReference type="Proteomes" id="UP000003277">
    <property type="component" value="Unassembled WGS sequence"/>
</dbReference>
<comment type="caution">
    <text evidence="1">The sequence shown here is derived from an EMBL/GenBank/DDBJ whole genome shotgun (WGS) entry which is preliminary data.</text>
</comment>
<dbReference type="RefSeq" id="WP_008859775.1">
    <property type="nucleotide sequence ID" value="NZ_JH591188.1"/>
</dbReference>
<reference evidence="1 2" key="1">
    <citation type="submission" date="2011-11" db="EMBL/GenBank/DDBJ databases">
        <title>The Genome Sequence of Dialister succinatiphilus YIT 11850.</title>
        <authorList>
            <consortium name="The Broad Institute Genome Sequencing Platform"/>
            <person name="Earl A."/>
            <person name="Ward D."/>
            <person name="Feldgarden M."/>
            <person name="Gevers D."/>
            <person name="Morotomi M."/>
            <person name="Young S.K."/>
            <person name="Zeng Q."/>
            <person name="Gargeya S."/>
            <person name="Fitzgerald M."/>
            <person name="Haas B."/>
            <person name="Abouelleil A."/>
            <person name="Alvarado L."/>
            <person name="Arachchi H.M."/>
            <person name="Berlin A."/>
            <person name="Brown A."/>
            <person name="Chapman S.B."/>
            <person name="Dunbar C."/>
            <person name="Gearin G."/>
            <person name="Goldberg J."/>
            <person name="Griggs A."/>
            <person name="Gujja S."/>
            <person name="Heiman D."/>
            <person name="Howarth C."/>
            <person name="Lui A."/>
            <person name="MacDonald P.J.P."/>
            <person name="Montmayeur A."/>
            <person name="Murphy C."/>
            <person name="Neiman D."/>
            <person name="Pearson M."/>
            <person name="Priest M."/>
            <person name="Roberts A."/>
            <person name="Saif S."/>
            <person name="Shea T."/>
            <person name="Sisk P."/>
            <person name="Stolte C."/>
            <person name="Sykes S."/>
            <person name="Wortman J."/>
            <person name="Nusbaum C."/>
            <person name="Birren B."/>
        </authorList>
    </citation>
    <scope>NUCLEOTIDE SEQUENCE [LARGE SCALE GENOMIC DNA]</scope>
    <source>
        <strain evidence="1 2">YIT 11850</strain>
    </source>
</reference>
<evidence type="ECO:0000313" key="1">
    <source>
        <dbReference type="EMBL" id="EHO62689.1"/>
    </source>
</evidence>
<organism evidence="1 2">
    <name type="scientific">Dialister succinatiphilus YIT 11850</name>
    <dbReference type="NCBI Taxonomy" id="742743"/>
    <lineage>
        <taxon>Bacteria</taxon>
        <taxon>Bacillati</taxon>
        <taxon>Bacillota</taxon>
        <taxon>Negativicutes</taxon>
        <taxon>Veillonellales</taxon>
        <taxon>Veillonellaceae</taxon>
        <taxon>Dialister</taxon>
    </lineage>
</organism>
<dbReference type="PATRIC" id="fig|742743.3.peg.1301"/>
<name>H1D0Z3_9FIRM</name>
<proteinExistence type="predicted"/>
<dbReference type="OrthoDB" id="9992023at2"/>
<sequence length="68" mass="7618">MENWKNRISIAITMDEEGLTLHSDGTRKETKALLTAALCSLQGIPEDHVQDVDAFLSVLARSYREDGR</sequence>
<dbReference type="STRING" id="742743.HMPREF9453_01281"/>
<evidence type="ECO:0000313" key="2">
    <source>
        <dbReference type="Proteomes" id="UP000003277"/>
    </source>
</evidence>
<dbReference type="EMBL" id="ADLT01000045">
    <property type="protein sequence ID" value="EHO62689.1"/>
    <property type="molecule type" value="Genomic_DNA"/>
</dbReference>
<gene>
    <name evidence="1" type="ORF">HMPREF9453_01281</name>
</gene>
<dbReference type="AlphaFoldDB" id="H1D0Z3"/>